<keyword evidence="2" id="KW-1185">Reference proteome</keyword>
<dbReference type="OrthoDB" id="3548188at2759"/>
<name>A0A8H2VZ76_9HELO</name>
<dbReference type="Proteomes" id="UP000624404">
    <property type="component" value="Unassembled WGS sequence"/>
</dbReference>
<protein>
    <submittedName>
        <fullName evidence="1">6519d3b3-c114-4d18-aa0e-fb5c1ae6fa3e</fullName>
    </submittedName>
</protein>
<reference evidence="1" key="1">
    <citation type="submission" date="2020-10" db="EMBL/GenBank/DDBJ databases">
        <authorList>
            <person name="Kusch S."/>
        </authorList>
    </citation>
    <scope>NUCLEOTIDE SEQUENCE</scope>
    <source>
        <strain evidence="1">SwB9</strain>
    </source>
</reference>
<organism evidence="1 2">
    <name type="scientific">Sclerotinia trifoliorum</name>
    <dbReference type="NCBI Taxonomy" id="28548"/>
    <lineage>
        <taxon>Eukaryota</taxon>
        <taxon>Fungi</taxon>
        <taxon>Dikarya</taxon>
        <taxon>Ascomycota</taxon>
        <taxon>Pezizomycotina</taxon>
        <taxon>Leotiomycetes</taxon>
        <taxon>Helotiales</taxon>
        <taxon>Sclerotiniaceae</taxon>
        <taxon>Sclerotinia</taxon>
    </lineage>
</organism>
<gene>
    <name evidence="1" type="ORF">SCLTRI_LOCUS6915</name>
</gene>
<dbReference type="AlphaFoldDB" id="A0A8H2VZ76"/>
<comment type="caution">
    <text evidence="1">The sequence shown here is derived from an EMBL/GenBank/DDBJ whole genome shotgun (WGS) entry which is preliminary data.</text>
</comment>
<accession>A0A8H2VZ76</accession>
<sequence>MSISSRSCTIRHIRFGTNVTDPSKKNHQVMRSPVNKQYYHQMVESENELWVQAYIEAQIEVDVSNEKQSYWKTMLRYLCEKAMHLKPSFVTKGTLKKRWARKVYNKSSPISNSDSEFRDIFLDTPLNTIGIPGGLVSVFTVLARGKMV</sequence>
<proteinExistence type="predicted"/>
<evidence type="ECO:0000313" key="2">
    <source>
        <dbReference type="Proteomes" id="UP000624404"/>
    </source>
</evidence>
<evidence type="ECO:0000313" key="1">
    <source>
        <dbReference type="EMBL" id="CAD6447123.1"/>
    </source>
</evidence>
<dbReference type="EMBL" id="CAJHIA010000024">
    <property type="protein sequence ID" value="CAD6447123.1"/>
    <property type="molecule type" value="Genomic_DNA"/>
</dbReference>